<sequence length="279" mass="31264">MLYRVEGIVIRSTDYGEGNKIVTLLTSTHGKQGVIVRGARKPKSRFGAAAQLFTCGDFSFYKTGSLGTLNNVEVLEPFRQLRQGLEGPAYAAYACELTDRAVDEEEAGEYIYYQLKACLAALAEGKDPQVVLRVYEMKMSSAAGYMPILTECAGCGRRDVPFRFSPAVGGALCGNCRHRDPYALELDEPVWKLLRLFAALDMRRLGGVELKESSKRQLQFAMRRWMDAHLSLNLKSRGFLDQLERHGEMLGLKQEPGFDTAVRPPETTMRVIDIRRAVR</sequence>
<keyword evidence="5 7" id="KW-0234">DNA repair</keyword>
<evidence type="ECO:0000256" key="4">
    <source>
        <dbReference type="ARBA" id="ARBA00023172"/>
    </source>
</evidence>
<dbReference type="InterPro" id="IPR037278">
    <property type="entry name" value="ARFGAP/RecO"/>
</dbReference>
<proteinExistence type="inferred from homology"/>
<dbReference type="Proteomes" id="UP000266340">
    <property type="component" value="Unassembled WGS sequence"/>
</dbReference>
<dbReference type="Gene3D" id="2.40.50.140">
    <property type="entry name" value="Nucleic acid-binding proteins"/>
    <property type="match status" value="1"/>
</dbReference>
<comment type="function">
    <text evidence="7">Involved in DNA repair and RecF pathway recombination.</text>
</comment>
<dbReference type="EMBL" id="QXJM01000027">
    <property type="protein sequence ID" value="RIE04210.1"/>
    <property type="molecule type" value="Genomic_DNA"/>
</dbReference>
<dbReference type="Gene3D" id="1.20.1440.120">
    <property type="entry name" value="Recombination protein O, C-terminal domain"/>
    <property type="match status" value="1"/>
</dbReference>
<evidence type="ECO:0000256" key="1">
    <source>
        <dbReference type="ARBA" id="ARBA00007452"/>
    </source>
</evidence>
<evidence type="ECO:0000313" key="9">
    <source>
        <dbReference type="EMBL" id="RIE04210.1"/>
    </source>
</evidence>
<evidence type="ECO:0000256" key="7">
    <source>
        <dbReference type="HAMAP-Rule" id="MF_00201"/>
    </source>
</evidence>
<dbReference type="InterPro" id="IPR042242">
    <property type="entry name" value="RecO_C"/>
</dbReference>
<comment type="caution">
    <text evidence="9">The sequence shown here is derived from an EMBL/GenBank/DDBJ whole genome shotgun (WGS) entry which is preliminary data.</text>
</comment>
<dbReference type="InterPro" id="IPR003717">
    <property type="entry name" value="RecO"/>
</dbReference>
<dbReference type="Pfam" id="PF02565">
    <property type="entry name" value="RecO_C"/>
    <property type="match status" value="1"/>
</dbReference>
<dbReference type="GO" id="GO:0043590">
    <property type="term" value="C:bacterial nucleoid"/>
    <property type="evidence" value="ECO:0007669"/>
    <property type="project" value="TreeGrafter"/>
</dbReference>
<dbReference type="Pfam" id="PF11967">
    <property type="entry name" value="RecO_N"/>
    <property type="match status" value="1"/>
</dbReference>
<dbReference type="HAMAP" id="MF_00201">
    <property type="entry name" value="RecO"/>
    <property type="match status" value="1"/>
</dbReference>
<reference evidence="9 10" key="1">
    <citation type="submission" date="2018-09" db="EMBL/GenBank/DDBJ databases">
        <title>Cohnella cavernae sp. nov., isolated from a karst cave.</title>
        <authorList>
            <person name="Zhu H."/>
        </authorList>
    </citation>
    <scope>NUCLEOTIDE SEQUENCE [LARGE SCALE GENOMIC DNA]</scope>
    <source>
        <strain evidence="9 10">K2E09-144</strain>
    </source>
</reference>
<evidence type="ECO:0000256" key="6">
    <source>
        <dbReference type="ARBA" id="ARBA00033409"/>
    </source>
</evidence>
<dbReference type="OrthoDB" id="9797083at2"/>
<keyword evidence="10" id="KW-1185">Reference proteome</keyword>
<evidence type="ECO:0000256" key="2">
    <source>
        <dbReference type="ARBA" id="ARBA00021310"/>
    </source>
</evidence>
<comment type="similarity">
    <text evidence="1 7">Belongs to the RecO family.</text>
</comment>
<protein>
    <recommendedName>
        <fullName evidence="2 7">DNA repair protein RecO</fullName>
    </recommendedName>
    <alternativeName>
        <fullName evidence="6 7">Recombination protein O</fullName>
    </alternativeName>
</protein>
<dbReference type="PANTHER" id="PTHR33991">
    <property type="entry name" value="DNA REPAIR PROTEIN RECO"/>
    <property type="match status" value="1"/>
</dbReference>
<name>A0A398CPU7_9BACL</name>
<evidence type="ECO:0000256" key="5">
    <source>
        <dbReference type="ARBA" id="ARBA00023204"/>
    </source>
</evidence>
<feature type="domain" description="DNA replication/recombination mediator RecO N-terminal" evidence="8">
    <location>
        <begin position="1"/>
        <end position="78"/>
    </location>
</feature>
<dbReference type="RefSeq" id="WP_119148253.1">
    <property type="nucleotide sequence ID" value="NZ_QXJM01000027.1"/>
</dbReference>
<dbReference type="InterPro" id="IPR022572">
    <property type="entry name" value="DNA_rep/recomb_RecO_N"/>
</dbReference>
<dbReference type="SUPFAM" id="SSF57863">
    <property type="entry name" value="ArfGap/RecO-like zinc finger"/>
    <property type="match status" value="1"/>
</dbReference>
<dbReference type="SUPFAM" id="SSF50249">
    <property type="entry name" value="Nucleic acid-binding proteins"/>
    <property type="match status" value="1"/>
</dbReference>
<keyword evidence="3 7" id="KW-0227">DNA damage</keyword>
<dbReference type="InterPro" id="IPR012340">
    <property type="entry name" value="NA-bd_OB-fold"/>
</dbReference>
<dbReference type="GO" id="GO:0006302">
    <property type="term" value="P:double-strand break repair"/>
    <property type="evidence" value="ECO:0007669"/>
    <property type="project" value="TreeGrafter"/>
</dbReference>
<accession>A0A398CPU7</accession>
<evidence type="ECO:0000259" key="8">
    <source>
        <dbReference type="Pfam" id="PF11967"/>
    </source>
</evidence>
<dbReference type="PANTHER" id="PTHR33991:SF1">
    <property type="entry name" value="DNA REPAIR PROTEIN RECO"/>
    <property type="match status" value="1"/>
</dbReference>
<organism evidence="9 10">
    <name type="scientific">Cohnella faecalis</name>
    <dbReference type="NCBI Taxonomy" id="2315694"/>
    <lineage>
        <taxon>Bacteria</taxon>
        <taxon>Bacillati</taxon>
        <taxon>Bacillota</taxon>
        <taxon>Bacilli</taxon>
        <taxon>Bacillales</taxon>
        <taxon>Paenibacillaceae</taxon>
        <taxon>Cohnella</taxon>
    </lineage>
</organism>
<dbReference type="AlphaFoldDB" id="A0A398CPU7"/>
<evidence type="ECO:0000256" key="3">
    <source>
        <dbReference type="ARBA" id="ARBA00022763"/>
    </source>
</evidence>
<dbReference type="GO" id="GO:0006310">
    <property type="term" value="P:DNA recombination"/>
    <property type="evidence" value="ECO:0007669"/>
    <property type="project" value="UniProtKB-UniRule"/>
</dbReference>
<dbReference type="NCBIfam" id="TIGR00613">
    <property type="entry name" value="reco"/>
    <property type="match status" value="1"/>
</dbReference>
<keyword evidence="4 7" id="KW-0233">DNA recombination</keyword>
<evidence type="ECO:0000313" key="10">
    <source>
        <dbReference type="Proteomes" id="UP000266340"/>
    </source>
</evidence>
<gene>
    <name evidence="7 9" type="primary">recO</name>
    <name evidence="9" type="ORF">D3H35_06215</name>
</gene>